<protein>
    <submittedName>
        <fullName evidence="2">Uncharacterized protein</fullName>
    </submittedName>
</protein>
<accession>A0A0E4FQP0</accession>
<organism evidence="2 3">
    <name type="scientific">Bradyrhizobium diazoefficiens</name>
    <dbReference type="NCBI Taxonomy" id="1355477"/>
    <lineage>
        <taxon>Bacteria</taxon>
        <taxon>Pseudomonadati</taxon>
        <taxon>Pseudomonadota</taxon>
        <taxon>Alphaproteobacteria</taxon>
        <taxon>Hyphomicrobiales</taxon>
        <taxon>Nitrobacteraceae</taxon>
        <taxon>Bradyrhizobium</taxon>
    </lineage>
</organism>
<feature type="region of interest" description="Disordered" evidence="1">
    <location>
        <begin position="1"/>
        <end position="23"/>
    </location>
</feature>
<evidence type="ECO:0000256" key="1">
    <source>
        <dbReference type="SAM" id="MobiDB-lite"/>
    </source>
</evidence>
<name>A0A0E4FQP0_9BRAD</name>
<dbReference type="EMBL" id="AP014685">
    <property type="protein sequence ID" value="BAR53468.1"/>
    <property type="molecule type" value="Genomic_DNA"/>
</dbReference>
<sequence>MEDKATKAFERKHGIKRPRKSRSRNVSLTIGRLRHIAISRRELLDLARTKVEEAAMWAIKRAGPANSDSSLSGFSA</sequence>
<evidence type="ECO:0000313" key="3">
    <source>
        <dbReference type="Proteomes" id="UP000063308"/>
    </source>
</evidence>
<feature type="compositionally biased region" description="Basic residues" evidence="1">
    <location>
        <begin position="13"/>
        <end position="23"/>
    </location>
</feature>
<feature type="compositionally biased region" description="Basic and acidic residues" evidence="1">
    <location>
        <begin position="1"/>
        <end position="12"/>
    </location>
</feature>
<reference evidence="2 3" key="1">
    <citation type="submission" date="2014-11" db="EMBL/GenBank/DDBJ databases">
        <title>Symbiosis island explosion on the genome of extra-slow-growing strains of soybean bradyrhizobia with massive insertion sequences.</title>
        <authorList>
            <person name="Iida T."/>
            <person name="Minamisawa K."/>
        </authorList>
    </citation>
    <scope>NUCLEOTIDE SEQUENCE [LARGE SCALE GENOMIC DNA]</scope>
    <source>
        <strain evidence="2 3">NK6</strain>
    </source>
</reference>
<gene>
    <name evidence="2" type="ORF">NK6_280</name>
</gene>
<evidence type="ECO:0000313" key="2">
    <source>
        <dbReference type="EMBL" id="BAR53468.1"/>
    </source>
</evidence>
<dbReference type="AlphaFoldDB" id="A0A0E4FQP0"/>
<dbReference type="Proteomes" id="UP000063308">
    <property type="component" value="Chromosome"/>
</dbReference>
<proteinExistence type="predicted"/>